<evidence type="ECO:0000256" key="1">
    <source>
        <dbReference type="ARBA" id="ARBA00022448"/>
    </source>
</evidence>
<evidence type="ECO:0000256" key="12">
    <source>
        <dbReference type="SAM" id="MobiDB-lite"/>
    </source>
</evidence>
<sequence>MRTMSTWIRQCVVAVAVLAAMTVILGVAYPAVVWGVSRLGATSAEGSKVTDRNGCVVGSRLIGVDPQVAPGEPDKYLHARVLGSTDDPMAPGDPAASAASNQGPNSEKLAGWIAQRRQLIATREGVTPDRVPVDAVTGSGSGLDPHISPAYAQLQVPRLARENGKSIAEVEQVISDHTAGRQLGFLGQPRVDVLEVNLDLGLTAPACD</sequence>
<organism evidence="13 14">
    <name type="scientific">Gordonia rubripertincta</name>
    <name type="common">Rhodococcus corallinus</name>
    <dbReference type="NCBI Taxonomy" id="36822"/>
    <lineage>
        <taxon>Bacteria</taxon>
        <taxon>Bacillati</taxon>
        <taxon>Actinomycetota</taxon>
        <taxon>Actinomycetes</taxon>
        <taxon>Mycobacteriales</taxon>
        <taxon>Gordoniaceae</taxon>
        <taxon>Gordonia</taxon>
    </lineage>
</organism>
<evidence type="ECO:0000256" key="10">
    <source>
        <dbReference type="ARBA" id="ARBA00023136"/>
    </source>
</evidence>
<evidence type="ECO:0000256" key="11">
    <source>
        <dbReference type="HAMAP-Rule" id="MF_00276"/>
    </source>
</evidence>
<comment type="function">
    <text evidence="11">Part of the high-affinity ATP-driven potassium transport (or Kdp) system, which catalyzes the hydrolysis of ATP coupled with the electrogenic transport of potassium into the cytoplasm. This subunit acts as a catalytic chaperone that increases the ATP-binding affinity of the ATP-hydrolyzing subunit KdpB by the formation of a transient KdpB/KdpC/ATP ternary complex.</text>
</comment>
<feature type="region of interest" description="Disordered" evidence="12">
    <location>
        <begin position="82"/>
        <end position="106"/>
    </location>
</feature>
<comment type="subunit">
    <text evidence="11">The system is composed of three essential subunits: KdpA, KdpB and KdpC.</text>
</comment>
<keyword evidence="10 11" id="KW-0472">Membrane</keyword>
<comment type="caution">
    <text evidence="13">The sequence shown here is derived from an EMBL/GenBank/DDBJ whole genome shotgun (WGS) entry which is preliminary data.</text>
</comment>
<dbReference type="PIRSF" id="PIRSF001296">
    <property type="entry name" value="K_ATPase_KdpC"/>
    <property type="match status" value="1"/>
</dbReference>
<keyword evidence="1 11" id="KW-0813">Transport</keyword>
<keyword evidence="7 11" id="KW-0630">Potassium</keyword>
<dbReference type="Pfam" id="PF02669">
    <property type="entry name" value="KdpC"/>
    <property type="match status" value="1"/>
</dbReference>
<dbReference type="InterPro" id="IPR003820">
    <property type="entry name" value="KdpC"/>
</dbReference>
<evidence type="ECO:0000313" key="14">
    <source>
        <dbReference type="Proteomes" id="UP001067235"/>
    </source>
</evidence>
<evidence type="ECO:0000256" key="5">
    <source>
        <dbReference type="ARBA" id="ARBA00022741"/>
    </source>
</evidence>
<keyword evidence="8 11" id="KW-1133">Transmembrane helix</keyword>
<evidence type="ECO:0000256" key="2">
    <source>
        <dbReference type="ARBA" id="ARBA00022475"/>
    </source>
</evidence>
<protein>
    <recommendedName>
        <fullName evidence="11">Potassium-transporting ATPase KdpC subunit</fullName>
    </recommendedName>
    <alternativeName>
        <fullName evidence="11">ATP phosphohydrolase [potassium-transporting] C chain</fullName>
    </alternativeName>
    <alternativeName>
        <fullName evidence="11">Potassium-binding and translocating subunit C</fullName>
    </alternativeName>
    <alternativeName>
        <fullName evidence="11">Potassium-translocating ATPase C chain</fullName>
    </alternativeName>
</protein>
<dbReference type="EMBL" id="JAPWIE010000008">
    <property type="protein sequence ID" value="MCZ4553010.1"/>
    <property type="molecule type" value="Genomic_DNA"/>
</dbReference>
<keyword evidence="4 11" id="KW-0812">Transmembrane</keyword>
<evidence type="ECO:0000256" key="9">
    <source>
        <dbReference type="ARBA" id="ARBA00023065"/>
    </source>
</evidence>
<dbReference type="RefSeq" id="WP_301573631.1">
    <property type="nucleotide sequence ID" value="NZ_JAPWIE010000008.1"/>
</dbReference>
<dbReference type="Proteomes" id="UP001067235">
    <property type="component" value="Unassembled WGS sequence"/>
</dbReference>
<dbReference type="PANTHER" id="PTHR30042:SF2">
    <property type="entry name" value="POTASSIUM-TRANSPORTING ATPASE KDPC SUBUNIT"/>
    <property type="match status" value="1"/>
</dbReference>
<keyword evidence="2 11" id="KW-1003">Cell membrane</keyword>
<evidence type="ECO:0000256" key="3">
    <source>
        <dbReference type="ARBA" id="ARBA00022538"/>
    </source>
</evidence>
<keyword evidence="5 11" id="KW-0547">Nucleotide-binding</keyword>
<dbReference type="HAMAP" id="MF_00276">
    <property type="entry name" value="KdpC"/>
    <property type="match status" value="1"/>
</dbReference>
<name>A0ABT4N162_GORRU</name>
<keyword evidence="14" id="KW-1185">Reference proteome</keyword>
<keyword evidence="9 11" id="KW-0406">Ion transport</keyword>
<evidence type="ECO:0000256" key="4">
    <source>
        <dbReference type="ARBA" id="ARBA00022692"/>
    </source>
</evidence>
<evidence type="ECO:0000313" key="13">
    <source>
        <dbReference type="EMBL" id="MCZ4553010.1"/>
    </source>
</evidence>
<evidence type="ECO:0000256" key="6">
    <source>
        <dbReference type="ARBA" id="ARBA00022840"/>
    </source>
</evidence>
<proteinExistence type="inferred from homology"/>
<evidence type="ECO:0000256" key="7">
    <source>
        <dbReference type="ARBA" id="ARBA00022958"/>
    </source>
</evidence>
<comment type="similarity">
    <text evidence="11">Belongs to the KdpC family.</text>
</comment>
<keyword evidence="3 11" id="KW-0633">Potassium transport</keyword>
<keyword evidence="6 11" id="KW-0067">ATP-binding</keyword>
<comment type="subcellular location">
    <subcellularLocation>
        <location evidence="11">Cell membrane</location>
        <topology evidence="11">Single-pass membrane protein</topology>
    </subcellularLocation>
</comment>
<accession>A0ABT4N162</accession>
<evidence type="ECO:0000256" key="8">
    <source>
        <dbReference type="ARBA" id="ARBA00022989"/>
    </source>
</evidence>
<reference evidence="13" key="1">
    <citation type="submission" date="2022-12" db="EMBL/GenBank/DDBJ databases">
        <authorList>
            <person name="Krivoruchko A.V."/>
            <person name="Elkin A."/>
        </authorList>
    </citation>
    <scope>NUCLEOTIDE SEQUENCE</scope>
    <source>
        <strain evidence="13">IEGM 1388</strain>
    </source>
</reference>
<gene>
    <name evidence="11" type="primary">kdpC</name>
    <name evidence="13" type="ORF">O4213_23680</name>
</gene>
<dbReference type="PANTHER" id="PTHR30042">
    <property type="entry name" value="POTASSIUM-TRANSPORTING ATPASE C CHAIN"/>
    <property type="match status" value="1"/>
</dbReference>